<accession>A0A915LSN4</accession>
<dbReference type="SUPFAM" id="SSF53098">
    <property type="entry name" value="Ribonuclease H-like"/>
    <property type="match status" value="1"/>
</dbReference>
<dbReference type="AlphaFoldDB" id="A0A915LSN4"/>
<dbReference type="InterPro" id="IPR012337">
    <property type="entry name" value="RNaseH-like_sf"/>
</dbReference>
<keyword evidence="1" id="KW-1185">Reference proteome</keyword>
<name>A0A915LSN4_MELJA</name>
<sequence length="147" mass="17252">ILSPIYHATIALQNRHTTISTVIPLFRVIVHKLEKDQENYPNIKETIVNGLKSRMEEKRDIHGNIKRTAWNENRDLIISTLLDARFKLSTYFDVERQEEYKNWLITEAEKVIQIQARVSDQSNSSSTKICAVADLFNEYERDNEMEN</sequence>
<dbReference type="WBParaSite" id="scaffold18159_cov166.g18829">
    <property type="protein sequence ID" value="scaffold18159_cov166.g18829"/>
    <property type="gene ID" value="scaffold18159_cov166.g18829"/>
</dbReference>
<evidence type="ECO:0000313" key="1">
    <source>
        <dbReference type="Proteomes" id="UP000887561"/>
    </source>
</evidence>
<reference evidence="2" key="1">
    <citation type="submission" date="2022-11" db="UniProtKB">
        <authorList>
            <consortium name="WormBaseParasite"/>
        </authorList>
    </citation>
    <scope>IDENTIFICATION</scope>
</reference>
<proteinExistence type="predicted"/>
<evidence type="ECO:0000313" key="2">
    <source>
        <dbReference type="WBParaSite" id="scaffold18159_cov166.g18829"/>
    </source>
</evidence>
<organism evidence="1 2">
    <name type="scientific">Meloidogyne javanica</name>
    <name type="common">Root-knot nematode worm</name>
    <dbReference type="NCBI Taxonomy" id="6303"/>
    <lineage>
        <taxon>Eukaryota</taxon>
        <taxon>Metazoa</taxon>
        <taxon>Ecdysozoa</taxon>
        <taxon>Nematoda</taxon>
        <taxon>Chromadorea</taxon>
        <taxon>Rhabditida</taxon>
        <taxon>Tylenchina</taxon>
        <taxon>Tylenchomorpha</taxon>
        <taxon>Tylenchoidea</taxon>
        <taxon>Meloidogynidae</taxon>
        <taxon>Meloidogyninae</taxon>
        <taxon>Meloidogyne</taxon>
        <taxon>Meloidogyne incognita group</taxon>
    </lineage>
</organism>
<protein>
    <submittedName>
        <fullName evidence="2">Uncharacterized protein</fullName>
    </submittedName>
</protein>
<dbReference type="Proteomes" id="UP000887561">
    <property type="component" value="Unplaced"/>
</dbReference>